<comment type="caution">
    <text evidence="2">The sequence shown here is derived from an EMBL/GenBank/DDBJ whole genome shotgun (WGS) entry which is preliminary data.</text>
</comment>
<dbReference type="RefSeq" id="WP_220164732.1">
    <property type="nucleotide sequence ID" value="NZ_JAIBOA010000004.1"/>
</dbReference>
<evidence type="ECO:0000256" key="1">
    <source>
        <dbReference type="SAM" id="SignalP"/>
    </source>
</evidence>
<dbReference type="Proteomes" id="UP000774570">
    <property type="component" value="Unassembled WGS sequence"/>
</dbReference>
<keyword evidence="1" id="KW-0732">Signal</keyword>
<protein>
    <recommendedName>
        <fullName evidence="4">DUF732 domain-containing protein</fullName>
    </recommendedName>
</protein>
<reference evidence="2 3" key="1">
    <citation type="submission" date="2021-07" db="EMBL/GenBank/DDBJ databases">
        <title>Actinomadura sp. PM05-2 isolated from lichen.</title>
        <authorList>
            <person name="Somphong A."/>
            <person name="Phongsopitanun W."/>
            <person name="Tanasupawat S."/>
            <person name="Peongsungnone V."/>
        </authorList>
    </citation>
    <scope>NUCLEOTIDE SEQUENCE [LARGE SCALE GENOMIC DNA]</scope>
    <source>
        <strain evidence="2 3">PM05-2</strain>
    </source>
</reference>
<evidence type="ECO:0000313" key="2">
    <source>
        <dbReference type="EMBL" id="MBW8482291.1"/>
    </source>
</evidence>
<gene>
    <name evidence="2" type="ORF">K1Y72_07955</name>
</gene>
<evidence type="ECO:0008006" key="4">
    <source>
        <dbReference type="Google" id="ProtNLM"/>
    </source>
</evidence>
<dbReference type="PROSITE" id="PS51257">
    <property type="entry name" value="PROKAR_LIPOPROTEIN"/>
    <property type="match status" value="1"/>
</dbReference>
<proteinExistence type="predicted"/>
<keyword evidence="3" id="KW-1185">Reference proteome</keyword>
<evidence type="ECO:0000313" key="3">
    <source>
        <dbReference type="Proteomes" id="UP000774570"/>
    </source>
</evidence>
<name>A0ABS7FPQ7_9ACTN</name>
<accession>A0ABS7FPQ7</accession>
<feature type="signal peptide" evidence="1">
    <location>
        <begin position="1"/>
        <end position="21"/>
    </location>
</feature>
<dbReference type="EMBL" id="JAIBOA010000004">
    <property type="protein sequence ID" value="MBW8482291.1"/>
    <property type="molecule type" value="Genomic_DNA"/>
</dbReference>
<sequence>MDARARLAAALSLALPLGALAACGTTTQQATPAAKTMTVTTTARAKPAPTVTKTKVRTHVRTRVVTEEADPNAGSASTFEDDYESAGITAPIGWATDTAAEVCADWQTGEGTGTTDALLLDGGIYANHLRTFSDIIEIWFCPGDQP</sequence>
<feature type="chain" id="PRO_5045954530" description="DUF732 domain-containing protein" evidence="1">
    <location>
        <begin position="22"/>
        <end position="146"/>
    </location>
</feature>
<organism evidence="2 3">
    <name type="scientific">Actinomadura parmotrematis</name>
    <dbReference type="NCBI Taxonomy" id="2864039"/>
    <lineage>
        <taxon>Bacteria</taxon>
        <taxon>Bacillati</taxon>
        <taxon>Actinomycetota</taxon>
        <taxon>Actinomycetes</taxon>
        <taxon>Streptosporangiales</taxon>
        <taxon>Thermomonosporaceae</taxon>
        <taxon>Actinomadura</taxon>
    </lineage>
</organism>